<gene>
    <name evidence="3" type="ORF">AAFC00_005618</name>
</gene>
<dbReference type="InterPro" id="IPR038169">
    <property type="entry name" value="DC-UbP/UBTD2_N_sf"/>
</dbReference>
<accession>A0ABR3PLH7</accession>
<dbReference type="InterPro" id="IPR039869">
    <property type="entry name" value="UBTD1/2"/>
</dbReference>
<dbReference type="RefSeq" id="XP_069203258.1">
    <property type="nucleotide sequence ID" value="XM_069345432.1"/>
</dbReference>
<dbReference type="Pfam" id="PF16455">
    <property type="entry name" value="UBD"/>
    <property type="match status" value="1"/>
</dbReference>
<dbReference type="Gene3D" id="1.20.225.20">
    <property type="entry name" value="Ub domain-containing protein, DC-UbP/UBTD2, N-terminal domain"/>
    <property type="match status" value="1"/>
</dbReference>
<evidence type="ECO:0000313" key="4">
    <source>
        <dbReference type="Proteomes" id="UP001562354"/>
    </source>
</evidence>
<reference evidence="3 4" key="1">
    <citation type="submission" date="2024-07" db="EMBL/GenBank/DDBJ databases">
        <title>Draft sequence of the Neodothiora populina.</title>
        <authorList>
            <person name="Drown D.D."/>
            <person name="Schuette U.S."/>
            <person name="Buechlein A.B."/>
            <person name="Rusch D.R."/>
            <person name="Winton L.W."/>
            <person name="Adams G.A."/>
        </authorList>
    </citation>
    <scope>NUCLEOTIDE SEQUENCE [LARGE SCALE GENOMIC DNA]</scope>
    <source>
        <strain evidence="3 4">CPC 39397</strain>
    </source>
</reference>
<organism evidence="3 4">
    <name type="scientific">Neodothiora populina</name>
    <dbReference type="NCBI Taxonomy" id="2781224"/>
    <lineage>
        <taxon>Eukaryota</taxon>
        <taxon>Fungi</taxon>
        <taxon>Dikarya</taxon>
        <taxon>Ascomycota</taxon>
        <taxon>Pezizomycotina</taxon>
        <taxon>Dothideomycetes</taxon>
        <taxon>Dothideomycetidae</taxon>
        <taxon>Dothideales</taxon>
        <taxon>Dothioraceae</taxon>
        <taxon>Neodothiora</taxon>
    </lineage>
</organism>
<dbReference type="Proteomes" id="UP001562354">
    <property type="component" value="Unassembled WGS sequence"/>
</dbReference>
<feature type="region of interest" description="Disordered" evidence="1">
    <location>
        <begin position="1"/>
        <end position="87"/>
    </location>
</feature>
<feature type="domain" description="DC-UbP/UBTD2 N-terminal" evidence="2">
    <location>
        <begin position="94"/>
        <end position="197"/>
    </location>
</feature>
<keyword evidence="4" id="KW-1185">Reference proteome</keyword>
<protein>
    <recommendedName>
        <fullName evidence="2">DC-UbP/UBTD2 N-terminal domain-containing protein</fullName>
    </recommendedName>
</protein>
<name>A0ABR3PLH7_9PEZI</name>
<dbReference type="InterPro" id="IPR032752">
    <property type="entry name" value="DC-UbP/UBTD2_N"/>
</dbReference>
<sequence>MGCTSSREIGDHADASPLQPARSVNVDATGHAGGDPSSSTQAISEGAASLSGSIDHPPRSRSSRNNNDASANARPNQPLRLPLPVANSPASLTLHPWTHRELERQREAFFETRVTGTVETWATLRLVCDMLRAGNVAGAQGILDASGLTCPTGSVVAERQATRNGRTSKKGGVYDDKGVLYGVPGWIVADPEDLVKEIVDEDHDEKAGDIDHLTAGSHVAEKGESPEDYIGELVKVKARLSGKETDVVVTVGREQKIGVVVSKIKDKAKVDKLRLVHMGKMLGENEKLSDTAWAPGHVFNAFVFE</sequence>
<dbReference type="PANTHER" id="PTHR13609">
    <property type="entry name" value="UBIQUITIN DOMAIN CONTAINING 1 PROTEIN-RELATED"/>
    <property type="match status" value="1"/>
</dbReference>
<proteinExistence type="predicted"/>
<comment type="caution">
    <text evidence="3">The sequence shown here is derived from an EMBL/GenBank/DDBJ whole genome shotgun (WGS) entry which is preliminary data.</text>
</comment>
<evidence type="ECO:0000313" key="3">
    <source>
        <dbReference type="EMBL" id="KAL1306986.1"/>
    </source>
</evidence>
<dbReference type="SUPFAM" id="SSF54236">
    <property type="entry name" value="Ubiquitin-like"/>
    <property type="match status" value="1"/>
</dbReference>
<evidence type="ECO:0000259" key="2">
    <source>
        <dbReference type="Pfam" id="PF16455"/>
    </source>
</evidence>
<dbReference type="InterPro" id="IPR029071">
    <property type="entry name" value="Ubiquitin-like_domsf"/>
</dbReference>
<dbReference type="EMBL" id="JBFMKM010000004">
    <property type="protein sequence ID" value="KAL1306986.1"/>
    <property type="molecule type" value="Genomic_DNA"/>
</dbReference>
<dbReference type="GeneID" id="95979317"/>
<feature type="compositionally biased region" description="Low complexity" evidence="1">
    <location>
        <begin position="63"/>
        <end position="76"/>
    </location>
</feature>
<evidence type="ECO:0000256" key="1">
    <source>
        <dbReference type="SAM" id="MobiDB-lite"/>
    </source>
</evidence>